<dbReference type="InterPro" id="IPR016137">
    <property type="entry name" value="RGS"/>
</dbReference>
<keyword evidence="4" id="KW-0496">Mitochondrion</keyword>
<keyword evidence="1" id="KW-0812">Transmembrane</keyword>
<keyword evidence="5" id="KW-1185">Reference proteome</keyword>
<sequence length="464" mass="51661">MELSSPATASLWILFAVHLFVAAIGQFWFLYRRHRQPIVARFPVSAAVTLLVLTIHLETSILAYVSPLPCLLAYCIESTLGTIGTIGYTLRSAMFFWQCRIVRSKMSASSVTLYQNQVLRAGQGRMSQLTSKIQDAGAAAPALSKSDAWYLANQWITSNRFVVPFWIVIALLLAVYLVVSLLSTNWDGGRDNCIDMDPRFYLWRQAWFLGWIGALGYYSFRLRVCVDGLFIKRELLSSFASGIVYFVFWFAPGVTAYDATTYPILTIGYWVLIQFDYLVSVWVPIVLSYRKFDDQTADVSGIVRLDDFLKSDPVAIAAFAEFLCREFAVENLQFLLAVNAFKRRFGDKRKAHAWASTGGSVVALSVSSNDGDVDAPRSTGWSGEDAIWAHANDICHEYVHADAPSAINLSGKCRDRILAAMGSSRAVPVALFDEGAAEIKRILEPSSYMRFLQSETGRQLIGAG</sequence>
<feature type="transmembrane region" description="Helical" evidence="1">
    <location>
        <begin position="71"/>
        <end position="97"/>
    </location>
</feature>
<feature type="transmembrane region" description="Helical" evidence="1">
    <location>
        <begin position="161"/>
        <end position="182"/>
    </location>
</feature>
<feature type="transmembrane region" description="Helical" evidence="1">
    <location>
        <begin position="202"/>
        <end position="220"/>
    </location>
</feature>
<dbReference type="PANTHER" id="PTHR10845">
    <property type="entry name" value="REGULATOR OF G PROTEIN SIGNALING"/>
    <property type="match status" value="1"/>
</dbReference>
<keyword evidence="1" id="KW-1133">Transmembrane helix</keyword>
<dbReference type="SMART" id="SM00315">
    <property type="entry name" value="RGS"/>
    <property type="match status" value="1"/>
</dbReference>
<dbReference type="InterPro" id="IPR044926">
    <property type="entry name" value="RGS_subdomain_2"/>
</dbReference>
<dbReference type="AlphaFoldDB" id="A0A0G4J3C3"/>
<dbReference type="Proteomes" id="UP000290189">
    <property type="component" value="Unassembled WGS sequence"/>
</dbReference>
<protein>
    <recommendedName>
        <fullName evidence="2">RGS domain-containing protein</fullName>
    </recommendedName>
</protein>
<feature type="domain" description="RGS" evidence="2">
    <location>
        <begin position="307"/>
        <end position="461"/>
    </location>
</feature>
<evidence type="ECO:0000313" key="5">
    <source>
        <dbReference type="Proteomes" id="UP000039324"/>
    </source>
</evidence>
<organism evidence="3 5">
    <name type="scientific">Plasmodiophora brassicae</name>
    <name type="common">Clubroot disease agent</name>
    <dbReference type="NCBI Taxonomy" id="37360"/>
    <lineage>
        <taxon>Eukaryota</taxon>
        <taxon>Sar</taxon>
        <taxon>Rhizaria</taxon>
        <taxon>Endomyxa</taxon>
        <taxon>Phytomyxea</taxon>
        <taxon>Plasmodiophorida</taxon>
        <taxon>Plasmodiophoridae</taxon>
        <taxon>Plasmodiophora</taxon>
    </lineage>
</organism>
<dbReference type="EMBL" id="CDSF01000120">
    <property type="protein sequence ID" value="CEP01864.1"/>
    <property type="molecule type" value="Genomic_DNA"/>
</dbReference>
<proteinExistence type="predicted"/>
<feature type="transmembrane region" description="Helical" evidence="1">
    <location>
        <begin position="43"/>
        <end position="65"/>
    </location>
</feature>
<evidence type="ECO:0000259" key="2">
    <source>
        <dbReference type="PROSITE" id="PS50132"/>
    </source>
</evidence>
<feature type="transmembrane region" description="Helical" evidence="1">
    <location>
        <begin position="235"/>
        <end position="255"/>
    </location>
</feature>
<feature type="transmembrane region" description="Helical" evidence="1">
    <location>
        <begin position="267"/>
        <end position="287"/>
    </location>
</feature>
<dbReference type="CDD" id="cd07440">
    <property type="entry name" value="RGS"/>
    <property type="match status" value="1"/>
</dbReference>
<dbReference type="Gene3D" id="1.10.167.10">
    <property type="entry name" value="Regulator of G-protein Signalling 4, domain 2"/>
    <property type="match status" value="1"/>
</dbReference>
<reference evidence="3 5" key="1">
    <citation type="submission" date="2015-02" db="EMBL/GenBank/DDBJ databases">
        <authorList>
            <person name="Chooi Y.-H."/>
        </authorList>
    </citation>
    <scope>NUCLEOTIDE SEQUENCE [LARGE SCALE GENOMIC DNA]</scope>
    <source>
        <strain evidence="3">E3</strain>
    </source>
</reference>
<feature type="transmembrane region" description="Helical" evidence="1">
    <location>
        <begin position="12"/>
        <end position="31"/>
    </location>
</feature>
<dbReference type="PROSITE" id="PS50132">
    <property type="entry name" value="RGS"/>
    <property type="match status" value="1"/>
</dbReference>
<evidence type="ECO:0000313" key="6">
    <source>
        <dbReference type="Proteomes" id="UP000290189"/>
    </source>
</evidence>
<dbReference type="OrthoDB" id="196547at2759"/>
<evidence type="ECO:0000313" key="4">
    <source>
        <dbReference type="EMBL" id="SPQ96566.1"/>
    </source>
</evidence>
<geneLocation type="mitochondrion" evidence="4"/>
<dbReference type="Proteomes" id="UP000039324">
    <property type="component" value="Unassembled WGS sequence"/>
</dbReference>
<accession>A0A0G4J3C3</accession>
<dbReference type="PANTHER" id="PTHR10845:SF192">
    <property type="entry name" value="DOUBLE HIT, ISOFORM B"/>
    <property type="match status" value="1"/>
</dbReference>
<keyword evidence="1" id="KW-0472">Membrane</keyword>
<dbReference type="Pfam" id="PF00615">
    <property type="entry name" value="RGS"/>
    <property type="match status" value="1"/>
</dbReference>
<dbReference type="SUPFAM" id="SSF48097">
    <property type="entry name" value="Regulator of G-protein signaling, RGS"/>
    <property type="match status" value="1"/>
</dbReference>
<dbReference type="EMBL" id="OVEO01000006">
    <property type="protein sequence ID" value="SPQ96566.1"/>
    <property type="molecule type" value="Genomic_DNA"/>
</dbReference>
<name>A0A0G4J3C3_PLABS</name>
<evidence type="ECO:0000256" key="1">
    <source>
        <dbReference type="SAM" id="Phobius"/>
    </source>
</evidence>
<gene>
    <name evidence="3" type="ORF">PBRA_008807</name>
    <name evidence="4" type="ORF">PLBR_LOCUS3781</name>
</gene>
<evidence type="ECO:0000313" key="3">
    <source>
        <dbReference type="EMBL" id="CEP01864.1"/>
    </source>
</evidence>
<dbReference type="InterPro" id="IPR036305">
    <property type="entry name" value="RGS_sf"/>
</dbReference>
<reference evidence="4 6" key="2">
    <citation type="submission" date="2018-03" db="EMBL/GenBank/DDBJ databases">
        <authorList>
            <person name="Fogelqvist J."/>
        </authorList>
    </citation>
    <scope>NUCLEOTIDE SEQUENCE [LARGE SCALE GENOMIC DNA]</scope>
</reference>